<evidence type="ECO:0000313" key="1">
    <source>
        <dbReference type="EMBL" id="EAG0868537.1"/>
    </source>
</evidence>
<evidence type="ECO:0000313" key="2">
    <source>
        <dbReference type="Proteomes" id="UP000358545"/>
    </source>
</evidence>
<dbReference type="Proteomes" id="UP000358545">
    <property type="component" value="Unassembled WGS sequence"/>
</dbReference>
<gene>
    <name evidence="1" type="ORF">A8L61_14795</name>
</gene>
<reference evidence="1 2" key="1">
    <citation type="submission" date="2018-06" db="EMBL/GenBank/DDBJ databases">
        <authorList>
            <consortium name="PulseNet: The National Subtyping Network for Foodborne Disease Surveillance"/>
            <person name="Tarr C.L."/>
            <person name="Trees E."/>
            <person name="Katz L.S."/>
            <person name="Carleton-Romer H.A."/>
            <person name="Stroika S."/>
            <person name="Kucerova Z."/>
            <person name="Roache K.F."/>
            <person name="Sabol A.L."/>
            <person name="Besser J."/>
            <person name="Gerner-Smidt P."/>
        </authorList>
    </citation>
    <scope>NUCLEOTIDE SEQUENCE [LARGE SCALE GENOMIC DNA]</scope>
    <source>
        <strain evidence="1 2">PNUSAL002180</strain>
    </source>
</reference>
<dbReference type="EMBL" id="AABAGT010000030">
    <property type="protein sequence ID" value="EAG0868537.1"/>
    <property type="molecule type" value="Genomic_DNA"/>
</dbReference>
<accession>A0A3T1RS50</accession>
<protein>
    <submittedName>
        <fullName evidence="1">Uncharacterized protein</fullName>
    </submittedName>
</protein>
<name>A0A3T1RS50_LISMN</name>
<comment type="caution">
    <text evidence="1">The sequence shown here is derived from an EMBL/GenBank/DDBJ whole genome shotgun (WGS) entry which is preliminary data.</text>
</comment>
<sequence>MITFQVDDEIYIARVLSGLRFIGSFYDERRMIQAHLPLISLFKTVDSENIDEFKTEDTEVETMLYKGLLKANGNNTSKVPFGKVIELAICALNANDGITADNITHLLSSRLIYTVSGFYEYQIADIINWYFNEDEMITRKLLDEFCEFVMKLRQEVEAE</sequence>
<proteinExistence type="predicted"/>
<dbReference type="RefSeq" id="WP_012951530.1">
    <property type="nucleotide sequence ID" value="NZ_CP011398.2"/>
</dbReference>
<dbReference type="AlphaFoldDB" id="A0A3T1RS50"/>
<organism evidence="1 2">
    <name type="scientific">Listeria monocytogenes</name>
    <dbReference type="NCBI Taxonomy" id="1639"/>
    <lineage>
        <taxon>Bacteria</taxon>
        <taxon>Bacillati</taxon>
        <taxon>Bacillota</taxon>
        <taxon>Bacilli</taxon>
        <taxon>Bacillales</taxon>
        <taxon>Listeriaceae</taxon>
        <taxon>Listeria</taxon>
    </lineage>
</organism>